<evidence type="ECO:0000313" key="1">
    <source>
        <dbReference type="EMBL" id="OEE78682.1"/>
    </source>
</evidence>
<dbReference type="SUPFAM" id="SSF143410">
    <property type="entry name" value="DOPA-like"/>
    <property type="match status" value="1"/>
</dbReference>
<reference evidence="1 2" key="1">
    <citation type="journal article" date="2012" name="Science">
        <title>Ecological populations of bacteria act as socially cohesive units of antibiotic production and resistance.</title>
        <authorList>
            <person name="Cordero O.X."/>
            <person name="Wildschutte H."/>
            <person name="Kirkup B."/>
            <person name="Proehl S."/>
            <person name="Ngo L."/>
            <person name="Hussain F."/>
            <person name="Le Roux F."/>
            <person name="Mincer T."/>
            <person name="Polz M.F."/>
        </authorList>
    </citation>
    <scope>NUCLEOTIDE SEQUENCE [LARGE SCALE GENOMIC DNA]</scope>
    <source>
        <strain evidence="1 2">FF-238</strain>
    </source>
</reference>
<dbReference type="RefSeq" id="WP_017054423.1">
    <property type="nucleotide sequence ID" value="NZ_AJYW02000041.1"/>
</dbReference>
<dbReference type="PANTHER" id="PTHR36423">
    <property type="entry name" value="AFR070WP"/>
    <property type="match status" value="1"/>
</dbReference>
<dbReference type="GO" id="GO:0051213">
    <property type="term" value="F:dioxygenase activity"/>
    <property type="evidence" value="ECO:0007669"/>
    <property type="project" value="UniProtKB-KW"/>
</dbReference>
<keyword evidence="2" id="KW-1185">Reference proteome</keyword>
<dbReference type="PANTHER" id="PTHR36423:SF2">
    <property type="entry name" value="AFR070WP"/>
    <property type="match status" value="1"/>
</dbReference>
<dbReference type="EMBL" id="AJYW02000041">
    <property type="protein sequence ID" value="OEE78682.1"/>
    <property type="molecule type" value="Genomic_DNA"/>
</dbReference>
<dbReference type="InterPro" id="IPR014980">
    <property type="entry name" value="DOPA_dioxygen"/>
</dbReference>
<dbReference type="Pfam" id="PF08883">
    <property type="entry name" value="DOPA_dioxygen"/>
    <property type="match status" value="1"/>
</dbReference>
<sequence length="104" mass="12063">MYHAHVYFGLLQKSKATELKKKIEQQRSDIITQFPLVERLVGPHLMPMFEIHFKDNSQNFIEWLDENRNGMDVLIHPVGGDDLIDHTEHAVWLGRELGIDEAGL</sequence>
<protein>
    <submittedName>
        <fullName evidence="1">DOPA 4,5-dioxygenase</fullName>
    </submittedName>
</protein>
<evidence type="ECO:0000313" key="2">
    <source>
        <dbReference type="Proteomes" id="UP000094165"/>
    </source>
</evidence>
<keyword evidence="1" id="KW-0560">Oxidoreductase</keyword>
<dbReference type="InterPro" id="IPR023389">
    <property type="entry name" value="DOPA-like_sf"/>
</dbReference>
<proteinExistence type="predicted"/>
<accession>A0A1E5D533</accession>
<dbReference type="PIRSF" id="PIRSF028139">
    <property type="entry name" value="DOPA-diox_rel_Mll2280"/>
    <property type="match status" value="1"/>
</dbReference>
<comment type="caution">
    <text evidence="1">The sequence shown here is derived from an EMBL/GenBank/DDBJ whole genome shotgun (WGS) entry which is preliminary data.</text>
</comment>
<dbReference type="AlphaFoldDB" id="A0A1E5D533"/>
<dbReference type="Proteomes" id="UP000094165">
    <property type="component" value="Unassembled WGS sequence"/>
</dbReference>
<organism evidence="1 2">
    <name type="scientific">Vibrio genomosp. F6 str. FF-238</name>
    <dbReference type="NCBI Taxonomy" id="1191298"/>
    <lineage>
        <taxon>Bacteria</taxon>
        <taxon>Pseudomonadati</taxon>
        <taxon>Pseudomonadota</taxon>
        <taxon>Gammaproteobacteria</taxon>
        <taxon>Vibrionales</taxon>
        <taxon>Vibrionaceae</taxon>
        <taxon>Vibrio</taxon>
    </lineage>
</organism>
<name>A0A1E5D533_9VIBR</name>
<gene>
    <name evidence="1" type="ORF">A130_12770</name>
</gene>
<dbReference type="Gene3D" id="3.30.70.1240">
    <property type="entry name" value="DOPA-like domains"/>
    <property type="match status" value="1"/>
</dbReference>
<keyword evidence="1" id="KW-0223">Dioxygenase</keyword>